<dbReference type="PANTHER" id="PTHR10788:SF15">
    <property type="entry name" value="TREHALOSE SYNTHASE COMPLEX REGULATORY SUBUNIT TPS3-RELATED"/>
    <property type="match status" value="1"/>
</dbReference>
<feature type="region of interest" description="Disordered" evidence="4">
    <location>
        <begin position="155"/>
        <end position="181"/>
    </location>
</feature>
<comment type="subcellular location">
    <subcellularLocation>
        <location evidence="1">Cytoplasm</location>
    </subcellularLocation>
</comment>
<evidence type="ECO:0000256" key="3">
    <source>
        <dbReference type="ARBA" id="ARBA00022553"/>
    </source>
</evidence>
<evidence type="ECO:0000313" key="6">
    <source>
        <dbReference type="Proteomes" id="UP000769528"/>
    </source>
</evidence>
<dbReference type="GO" id="GO:0005946">
    <property type="term" value="C:alpha,alpha-trehalose-phosphate synthase complex (UDP-forming)"/>
    <property type="evidence" value="ECO:0007669"/>
    <property type="project" value="TreeGrafter"/>
</dbReference>
<feature type="region of interest" description="Disordered" evidence="4">
    <location>
        <begin position="49"/>
        <end position="82"/>
    </location>
</feature>
<dbReference type="GO" id="GO:0005829">
    <property type="term" value="C:cytosol"/>
    <property type="evidence" value="ECO:0007669"/>
    <property type="project" value="TreeGrafter"/>
</dbReference>
<dbReference type="SUPFAM" id="SSF56784">
    <property type="entry name" value="HAD-like"/>
    <property type="match status" value="1"/>
</dbReference>
<dbReference type="FunFam" id="3.40.50.2000:FF:000099">
    <property type="entry name" value="Alpha,alpha-trehalose phosphate synthase subunit, putative"/>
    <property type="match status" value="1"/>
</dbReference>
<dbReference type="CDD" id="cd03788">
    <property type="entry name" value="GT20_TPS"/>
    <property type="match status" value="1"/>
</dbReference>
<dbReference type="Proteomes" id="UP000769528">
    <property type="component" value="Unassembled WGS sequence"/>
</dbReference>
<dbReference type="EMBL" id="JAEUBF010001281">
    <property type="protein sequence ID" value="KAH3671358.1"/>
    <property type="molecule type" value="Genomic_DNA"/>
</dbReference>
<dbReference type="Pfam" id="PF02358">
    <property type="entry name" value="Trehalose_PPase"/>
    <property type="match status" value="1"/>
</dbReference>
<proteinExistence type="predicted"/>
<reference evidence="5" key="1">
    <citation type="journal article" date="2021" name="Open Biol.">
        <title>Shared evolutionary footprints suggest mitochondrial oxidative damage underlies multiple complex I losses in fungi.</title>
        <authorList>
            <person name="Schikora-Tamarit M.A."/>
            <person name="Marcet-Houben M."/>
            <person name="Nosek J."/>
            <person name="Gabaldon T."/>
        </authorList>
    </citation>
    <scope>NUCLEOTIDE SEQUENCE</scope>
    <source>
        <strain evidence="5">CBS6341</strain>
    </source>
</reference>
<accession>A0A9P8T9H0</accession>
<evidence type="ECO:0008006" key="7">
    <source>
        <dbReference type="Google" id="ProtNLM"/>
    </source>
</evidence>
<dbReference type="GO" id="GO:0003825">
    <property type="term" value="F:alpha,alpha-trehalose-phosphate synthase (UDP-forming) activity"/>
    <property type="evidence" value="ECO:0007669"/>
    <property type="project" value="TreeGrafter"/>
</dbReference>
<dbReference type="Gene3D" id="3.40.50.2000">
    <property type="entry name" value="Glycogen Phosphorylase B"/>
    <property type="match status" value="2"/>
</dbReference>
<keyword evidence="6" id="KW-1185">Reference proteome</keyword>
<evidence type="ECO:0000256" key="1">
    <source>
        <dbReference type="ARBA" id="ARBA00004496"/>
    </source>
</evidence>
<evidence type="ECO:0000256" key="2">
    <source>
        <dbReference type="ARBA" id="ARBA00022490"/>
    </source>
</evidence>
<dbReference type="InterPro" id="IPR001830">
    <property type="entry name" value="Glyco_trans_20"/>
</dbReference>
<dbReference type="GO" id="GO:0004805">
    <property type="term" value="F:trehalose-phosphatase activity"/>
    <property type="evidence" value="ECO:0007669"/>
    <property type="project" value="TreeGrafter"/>
</dbReference>
<evidence type="ECO:0000313" key="5">
    <source>
        <dbReference type="EMBL" id="KAH3671358.1"/>
    </source>
</evidence>
<dbReference type="FunFam" id="3.40.50.2000:FF:000036">
    <property type="entry name" value="Alpha,alpha-trehalose-phosphate synthase subunit Tps2"/>
    <property type="match status" value="1"/>
</dbReference>
<dbReference type="Pfam" id="PF00982">
    <property type="entry name" value="Glyco_transf_20"/>
    <property type="match status" value="1"/>
</dbReference>
<comment type="caution">
    <text evidence="5">The sequence shown here is derived from an EMBL/GenBank/DDBJ whole genome shotgun (WGS) entry which is preliminary data.</text>
</comment>
<dbReference type="InterPro" id="IPR036412">
    <property type="entry name" value="HAD-like_sf"/>
</dbReference>
<name>A0A9P8T9H0_9ASCO</name>
<organism evidence="5 6">
    <name type="scientific">Wickerhamomyces mucosus</name>
    <dbReference type="NCBI Taxonomy" id="1378264"/>
    <lineage>
        <taxon>Eukaryota</taxon>
        <taxon>Fungi</taxon>
        <taxon>Dikarya</taxon>
        <taxon>Ascomycota</taxon>
        <taxon>Saccharomycotina</taxon>
        <taxon>Saccharomycetes</taxon>
        <taxon>Phaffomycetales</taxon>
        <taxon>Wickerhamomycetaceae</taxon>
        <taxon>Wickerhamomyces</taxon>
    </lineage>
</organism>
<protein>
    <recommendedName>
        <fullName evidence="7">Alpha,alpha-trehalose-phosphate synthase (UDP-forming)</fullName>
    </recommendedName>
</protein>
<dbReference type="InterPro" id="IPR003337">
    <property type="entry name" value="Trehalose_PPase"/>
</dbReference>
<dbReference type="GO" id="GO:0005992">
    <property type="term" value="P:trehalose biosynthetic process"/>
    <property type="evidence" value="ECO:0007669"/>
    <property type="project" value="InterPro"/>
</dbReference>
<feature type="compositionally biased region" description="Polar residues" evidence="4">
    <location>
        <begin position="49"/>
        <end position="75"/>
    </location>
</feature>
<dbReference type="AlphaFoldDB" id="A0A9P8T9H0"/>
<reference evidence="5" key="2">
    <citation type="submission" date="2021-01" db="EMBL/GenBank/DDBJ databases">
        <authorList>
            <person name="Schikora-Tamarit M.A."/>
        </authorList>
    </citation>
    <scope>NUCLEOTIDE SEQUENCE</scope>
    <source>
        <strain evidence="5">CBS6341</strain>
    </source>
</reference>
<evidence type="ECO:0000256" key="4">
    <source>
        <dbReference type="SAM" id="MobiDB-lite"/>
    </source>
</evidence>
<gene>
    <name evidence="5" type="ORF">WICMUC_004655</name>
</gene>
<sequence length="1012" mass="113948">MTLIVASLFLPYTVEFELDDSEPIEKLAESHPIIVPKKQRAPSVNASTTQLPLTNNGIQIPSNKASLNSTNSVNSPAGELIGKSDHNSSVEEFFFSQSTSPNVSRNQLNLFKSANVSQTNSKSTLDLGLSPSQSSNLLDSTDELKASIYETFKSKASNPSSSSVFIPKSRVNSPPPNTSVVDTVNKKREISLPSLKRVNNQKATKHSHLKFQSNETELDEDLVEPFKFDDKELESDYGSESHYNLPKFGGFSKRKLLNKDDKFNIFEKAPFNVVEFAKGNGGLKNAINSSLEDGIVQNFKWLGTVGIPTDELSDKTKDKITNELRSNFNCESVLPDDFTFSGHYKNFCKQILWPTFHYQIPDNPKSKAFEDHSWEYYKSLNQKFADKILEIYKDGDVIWVHDYHLLLVPQMIRDVLPNAEIGFFLHVSFPSSEVFRCLAQRESLLKGVLGANSVSFQTVEYVRHFLQTCNKLLLADVSNNELRYKGQTIKVSSSPVGIDALKLSKQLDSEIVKNWRELIRERWPNKKMIVGRDKFDRIRGVKQKLLAYELFLKQNPTYIETAVLIQICLKSNTVEPELESEIISIVDRINSLSSNISNSQPVVFLHQDIDFTQYLALIAEADTFIVSSMREGMNLTCHEFIVATQSKKSALILSEFTGSAAVFTKGAFLINPWDIKQVTNSIKTALNLSEEEKLKNWKSLYDVVSELDCDHWVESSLRFIHESWEHQQEKKNYSTLNIENFTDSYAKSENQNRFIVLILSQVPTERMLSILNDLTHQNNDVYILSTYKRLDLDRLYGRVPRLGLIAEAGGFIKIKNGGPWISLLEEDIIGLLDSVVQVAKSYAERLPGSYVEDNKSLVKFHTEQVDDEERKQSTIGDLIAHVNNSDAGIHATLVKNTVYIQKSSVALNAIKFLISYITQSAKLDDNQIVSQPVSPVSTISEISDLAPKKIQFLTVGGDVNDLFEDVLEFANTLSDIENVFTISFGGTLSNAKEHVEGLNELFTVLSLIAQKK</sequence>
<dbReference type="SUPFAM" id="SSF53756">
    <property type="entry name" value="UDP-Glycosyltransferase/glycogen phosphorylase"/>
    <property type="match status" value="1"/>
</dbReference>
<dbReference type="GO" id="GO:0030234">
    <property type="term" value="F:enzyme regulator activity"/>
    <property type="evidence" value="ECO:0007669"/>
    <property type="project" value="UniProtKB-ARBA"/>
</dbReference>
<keyword evidence="2" id="KW-0963">Cytoplasm</keyword>
<dbReference type="PANTHER" id="PTHR10788">
    <property type="entry name" value="TREHALOSE-6-PHOSPHATE SYNTHASE"/>
    <property type="match status" value="1"/>
</dbReference>
<keyword evidence="3" id="KW-0597">Phosphoprotein</keyword>
<dbReference type="OrthoDB" id="755951at2759"/>